<protein>
    <submittedName>
        <fullName evidence="1">Uncharacterized protein</fullName>
    </submittedName>
</protein>
<proteinExistence type="predicted"/>
<dbReference type="AlphaFoldDB" id="A0A7V3VUE9"/>
<evidence type="ECO:0000313" key="1">
    <source>
        <dbReference type="EMBL" id="HGE77920.1"/>
    </source>
</evidence>
<name>A0A7V3VUE9_UNCW3</name>
<organism evidence="1">
    <name type="scientific">candidate division WOR-3 bacterium</name>
    <dbReference type="NCBI Taxonomy" id="2052148"/>
    <lineage>
        <taxon>Bacteria</taxon>
        <taxon>Bacteria division WOR-3</taxon>
    </lineage>
</organism>
<gene>
    <name evidence="1" type="ORF">ENX68_02825</name>
</gene>
<reference evidence="1" key="1">
    <citation type="journal article" date="2020" name="mSystems">
        <title>Genome- and Community-Level Interaction Insights into Carbon Utilization and Element Cycling Functions of Hydrothermarchaeota in Hydrothermal Sediment.</title>
        <authorList>
            <person name="Zhou Z."/>
            <person name="Liu Y."/>
            <person name="Xu W."/>
            <person name="Pan J."/>
            <person name="Luo Z.H."/>
            <person name="Li M."/>
        </authorList>
    </citation>
    <scope>NUCLEOTIDE SEQUENCE [LARGE SCALE GENOMIC DNA]</scope>
    <source>
        <strain evidence="1">SpSt-961</strain>
    </source>
</reference>
<dbReference type="EMBL" id="DTOZ01000073">
    <property type="protein sequence ID" value="HGE77920.1"/>
    <property type="molecule type" value="Genomic_DNA"/>
</dbReference>
<accession>A0A7V3VUE9</accession>
<sequence length="144" mass="16579">MNRIILGLLIISFVIIGTKCGKPPPNDYGGTIVSIKFGTDWDLTHDTLLNKGTSFGYGITKVYYEIKFEDRSLKGGVVKKKWQLPFESVCFIPKDSKRICGEFHYFDLRIMDSGTYQVKVFYWEAGEFKEYPYAESVNTQFTIE</sequence>
<comment type="caution">
    <text evidence="1">The sequence shown here is derived from an EMBL/GenBank/DDBJ whole genome shotgun (WGS) entry which is preliminary data.</text>
</comment>